<dbReference type="SUPFAM" id="SSF141868">
    <property type="entry name" value="EAL domain-like"/>
    <property type="match status" value="1"/>
</dbReference>
<feature type="domain" description="EAL" evidence="3">
    <location>
        <begin position="606"/>
        <end position="861"/>
    </location>
</feature>
<dbReference type="PROSITE" id="PS50112">
    <property type="entry name" value="PAS"/>
    <property type="match status" value="2"/>
</dbReference>
<name>A0A972NIS0_9BURK</name>
<keyword evidence="6" id="KW-1185">Reference proteome</keyword>
<dbReference type="Pfam" id="PF00990">
    <property type="entry name" value="GGDEF"/>
    <property type="match status" value="1"/>
</dbReference>
<dbReference type="PROSITE" id="PS50883">
    <property type="entry name" value="EAL"/>
    <property type="match status" value="1"/>
</dbReference>
<dbReference type="PANTHER" id="PTHR44757">
    <property type="entry name" value="DIGUANYLATE CYCLASE DGCP"/>
    <property type="match status" value="1"/>
</dbReference>
<dbReference type="EMBL" id="WOEZ01000001">
    <property type="protein sequence ID" value="NPT53048.1"/>
    <property type="molecule type" value="Genomic_DNA"/>
</dbReference>
<feature type="domain" description="PAS" evidence="1">
    <location>
        <begin position="300"/>
        <end position="356"/>
    </location>
</feature>
<dbReference type="Gene3D" id="3.20.20.450">
    <property type="entry name" value="EAL domain"/>
    <property type="match status" value="1"/>
</dbReference>
<evidence type="ECO:0000259" key="2">
    <source>
        <dbReference type="PROSITE" id="PS50113"/>
    </source>
</evidence>
<feature type="domain" description="PAS" evidence="1">
    <location>
        <begin position="45"/>
        <end position="116"/>
    </location>
</feature>
<dbReference type="Gene3D" id="3.30.450.20">
    <property type="entry name" value="PAS domain"/>
    <property type="match status" value="3"/>
</dbReference>
<gene>
    <name evidence="5" type="ORF">GNZ13_00045</name>
</gene>
<dbReference type="InterPro" id="IPR043128">
    <property type="entry name" value="Rev_trsase/Diguanyl_cyclase"/>
</dbReference>
<reference evidence="5 6" key="1">
    <citation type="submission" date="2019-11" db="EMBL/GenBank/DDBJ databases">
        <title>Metabolism of dissolved organic matter in forest soils.</title>
        <authorList>
            <person name="Cyle K.T."/>
            <person name="Wilhelm R.C."/>
            <person name="Martinez C.E."/>
        </authorList>
    </citation>
    <scope>NUCLEOTIDE SEQUENCE [LARGE SCALE GENOMIC DNA]</scope>
    <source>
        <strain evidence="5 6">5N</strain>
    </source>
</reference>
<dbReference type="SMART" id="SM00086">
    <property type="entry name" value="PAC"/>
    <property type="match status" value="2"/>
</dbReference>
<evidence type="ECO:0000259" key="3">
    <source>
        <dbReference type="PROSITE" id="PS50883"/>
    </source>
</evidence>
<evidence type="ECO:0000313" key="6">
    <source>
        <dbReference type="Proteomes" id="UP000655523"/>
    </source>
</evidence>
<sequence length="863" mass="96003">MVENVLEAHRNTEMLIDNSESGEKMNPNSHDRGRSAGAFTPMVVNAEALDELYATVPAMMHSIDASGQLVRVSDKWLATLGFERSEVIGQISSDFLTDESRAYARNVVLPEFFKSGRCDDVEYQMVCKDGRVIDVLLSATLQCDEVGRSLRSISVIRDITDKKGVDRALVESERRYRALFHHVHAGFALLHLDIAGAGEGQFKFVAVNPTFASLCGLDHQDVVQTPVPKVLASLLQASSDCEIILREVALTGVAHELPDQKGPTGRWFDVISYSPEINQCAILVQETSQKKRMQKELSQQHEQIRVTLQSIGDAVISTDRAGRVQYLNPVAEKLTGWSLYEAKGKFIEKVFQIFDERTGVKCPNPVDRCLAENCTIFLRDGVKMDSRSGGSYSISDSAAPITNEEGRVTGVVVVFRDVTEQRRIANEMAYRATHDSLTGLLNRAEFEDRLRSELEEVRLSNRLGAVLYVDLDQFKLINDTFGHAGGDDLLRRLSYNLEENINWPHSLARLGGDEFGIILMDCPITKAAEIAGHICRQIDDLRYEYRGHTICVGASIGLVPLGSGLGGVREVMQLVDSACYAAKDAGRNRVCIWSEADRTMSARKDEMDWVNRLRQALDENRFELFAQKICALSSSDRGLRFEVLLRLRDDKGQLISPKAFLPAAEKFGIASRIDRWVVRHVFEWMVVQGESLGDVESISVNLSGQTIGDALFLEYIAEMLDDLPVDPRKLCFEVTETAAITNFEAAISLISTLKGFGVRFALDDFGSGTSSFGYLKILPVDYLKIDGQFVRDLAGNEVDQTIVRCIQEIAAILGKQTIAEFVESEEVAVLLTKMGIGSGQGFYFHHPESLDTILTRRPSIMRD</sequence>
<dbReference type="PROSITE" id="PS50113">
    <property type="entry name" value="PAC"/>
    <property type="match status" value="2"/>
</dbReference>
<dbReference type="Pfam" id="PF13426">
    <property type="entry name" value="PAS_9"/>
    <property type="match status" value="1"/>
</dbReference>
<dbReference type="Proteomes" id="UP000655523">
    <property type="component" value="Unassembled WGS sequence"/>
</dbReference>
<dbReference type="SUPFAM" id="SSF55785">
    <property type="entry name" value="PYP-like sensor domain (PAS domain)"/>
    <property type="match status" value="3"/>
</dbReference>
<dbReference type="InterPro" id="IPR035919">
    <property type="entry name" value="EAL_sf"/>
</dbReference>
<dbReference type="InterPro" id="IPR001633">
    <property type="entry name" value="EAL_dom"/>
</dbReference>
<dbReference type="Pfam" id="PF00989">
    <property type="entry name" value="PAS"/>
    <property type="match status" value="1"/>
</dbReference>
<accession>A0A972NIS0</accession>
<dbReference type="InterPro" id="IPR052155">
    <property type="entry name" value="Biofilm_reg_signaling"/>
</dbReference>
<dbReference type="CDD" id="cd00130">
    <property type="entry name" value="PAS"/>
    <property type="match status" value="2"/>
</dbReference>
<dbReference type="NCBIfam" id="TIGR00254">
    <property type="entry name" value="GGDEF"/>
    <property type="match status" value="1"/>
</dbReference>
<dbReference type="SMART" id="SM00052">
    <property type="entry name" value="EAL"/>
    <property type="match status" value="1"/>
</dbReference>
<dbReference type="CDD" id="cd01949">
    <property type="entry name" value="GGDEF"/>
    <property type="match status" value="1"/>
</dbReference>
<dbReference type="SMART" id="SM00091">
    <property type="entry name" value="PAS"/>
    <property type="match status" value="3"/>
</dbReference>
<evidence type="ECO:0000259" key="4">
    <source>
        <dbReference type="PROSITE" id="PS50887"/>
    </source>
</evidence>
<dbReference type="InterPro" id="IPR001610">
    <property type="entry name" value="PAC"/>
</dbReference>
<dbReference type="SMART" id="SM00267">
    <property type="entry name" value="GGDEF"/>
    <property type="match status" value="1"/>
</dbReference>
<dbReference type="InterPro" id="IPR000700">
    <property type="entry name" value="PAS-assoc_C"/>
</dbReference>
<dbReference type="GO" id="GO:0006355">
    <property type="term" value="P:regulation of DNA-templated transcription"/>
    <property type="evidence" value="ECO:0007669"/>
    <property type="project" value="InterPro"/>
</dbReference>
<comment type="caution">
    <text evidence="5">The sequence shown here is derived from an EMBL/GenBank/DDBJ whole genome shotgun (WGS) entry which is preliminary data.</text>
</comment>
<evidence type="ECO:0000259" key="1">
    <source>
        <dbReference type="PROSITE" id="PS50112"/>
    </source>
</evidence>
<dbReference type="AlphaFoldDB" id="A0A972NIS0"/>
<feature type="domain" description="PAC" evidence="2">
    <location>
        <begin position="378"/>
        <end position="430"/>
    </location>
</feature>
<dbReference type="Gene3D" id="3.30.70.270">
    <property type="match status" value="1"/>
</dbReference>
<organism evidence="5 6">
    <name type="scientific">Paraburkholderia elongata</name>
    <dbReference type="NCBI Taxonomy" id="2675747"/>
    <lineage>
        <taxon>Bacteria</taxon>
        <taxon>Pseudomonadati</taxon>
        <taxon>Pseudomonadota</taxon>
        <taxon>Betaproteobacteria</taxon>
        <taxon>Burkholderiales</taxon>
        <taxon>Burkholderiaceae</taxon>
        <taxon>Paraburkholderia</taxon>
    </lineage>
</organism>
<dbReference type="InterPro" id="IPR013767">
    <property type="entry name" value="PAS_fold"/>
</dbReference>
<dbReference type="InterPro" id="IPR029787">
    <property type="entry name" value="Nucleotide_cyclase"/>
</dbReference>
<dbReference type="InterPro" id="IPR035965">
    <property type="entry name" value="PAS-like_dom_sf"/>
</dbReference>
<dbReference type="CDD" id="cd01948">
    <property type="entry name" value="EAL"/>
    <property type="match status" value="1"/>
</dbReference>
<feature type="domain" description="GGDEF" evidence="4">
    <location>
        <begin position="462"/>
        <end position="595"/>
    </location>
</feature>
<dbReference type="InterPro" id="IPR000014">
    <property type="entry name" value="PAS"/>
</dbReference>
<protein>
    <submittedName>
        <fullName evidence="5">EAL domain-containing protein</fullName>
    </submittedName>
</protein>
<dbReference type="PANTHER" id="PTHR44757:SF4">
    <property type="entry name" value="DIGUANYLATE CYCLASE DGCE-RELATED"/>
    <property type="match status" value="1"/>
</dbReference>
<dbReference type="SUPFAM" id="SSF55073">
    <property type="entry name" value="Nucleotide cyclase"/>
    <property type="match status" value="1"/>
</dbReference>
<dbReference type="NCBIfam" id="TIGR00229">
    <property type="entry name" value="sensory_box"/>
    <property type="match status" value="2"/>
</dbReference>
<dbReference type="PROSITE" id="PS50887">
    <property type="entry name" value="GGDEF"/>
    <property type="match status" value="1"/>
</dbReference>
<dbReference type="Pfam" id="PF13188">
    <property type="entry name" value="PAS_8"/>
    <property type="match status" value="1"/>
</dbReference>
<proteinExistence type="predicted"/>
<dbReference type="Pfam" id="PF00563">
    <property type="entry name" value="EAL"/>
    <property type="match status" value="1"/>
</dbReference>
<dbReference type="InterPro" id="IPR000160">
    <property type="entry name" value="GGDEF_dom"/>
</dbReference>
<evidence type="ECO:0000313" key="5">
    <source>
        <dbReference type="EMBL" id="NPT53048.1"/>
    </source>
</evidence>
<feature type="domain" description="PAC" evidence="2">
    <location>
        <begin position="119"/>
        <end position="171"/>
    </location>
</feature>